<dbReference type="SUPFAM" id="SSF49299">
    <property type="entry name" value="PKD domain"/>
    <property type="match status" value="5"/>
</dbReference>
<dbReference type="PANTHER" id="PTHR46730:SF4">
    <property type="entry name" value="POLYCYSTIC KIDNEY DISEASE PROTEIN 1-LIKE 1"/>
    <property type="match status" value="1"/>
</dbReference>
<dbReference type="CDD" id="cd00146">
    <property type="entry name" value="PKD"/>
    <property type="match status" value="4"/>
</dbReference>
<keyword evidence="2" id="KW-0812">Transmembrane</keyword>
<evidence type="ECO:0000256" key="4">
    <source>
        <dbReference type="ARBA" id="ARBA00022989"/>
    </source>
</evidence>
<feature type="compositionally biased region" description="Low complexity" evidence="6">
    <location>
        <begin position="1257"/>
        <end position="1274"/>
    </location>
</feature>
<evidence type="ECO:0000313" key="8">
    <source>
        <dbReference type="EMBL" id="QCC51811.1"/>
    </source>
</evidence>
<comment type="subcellular location">
    <subcellularLocation>
        <location evidence="1">Membrane</location>
        <topology evidence="1">Multi-pass membrane protein</topology>
    </subcellularLocation>
</comment>
<feature type="domain" description="PKD" evidence="7">
    <location>
        <begin position="484"/>
        <end position="576"/>
    </location>
</feature>
<keyword evidence="9" id="KW-1185">Reference proteome</keyword>
<feature type="domain" description="PKD" evidence="7">
    <location>
        <begin position="127"/>
        <end position="212"/>
    </location>
</feature>
<proteinExistence type="predicted"/>
<accession>A0A4D6HE35</accession>
<dbReference type="GO" id="GO:0005261">
    <property type="term" value="F:monoatomic cation channel activity"/>
    <property type="evidence" value="ECO:0007669"/>
    <property type="project" value="TreeGrafter"/>
</dbReference>
<feature type="region of interest" description="Disordered" evidence="6">
    <location>
        <begin position="1207"/>
        <end position="1303"/>
    </location>
</feature>
<keyword evidence="4" id="KW-1133">Transmembrane helix</keyword>
<dbReference type="Proteomes" id="UP000296706">
    <property type="component" value="Chromosome"/>
</dbReference>
<evidence type="ECO:0000256" key="2">
    <source>
        <dbReference type="ARBA" id="ARBA00022692"/>
    </source>
</evidence>
<feature type="compositionally biased region" description="Basic and acidic residues" evidence="6">
    <location>
        <begin position="1235"/>
        <end position="1254"/>
    </location>
</feature>
<dbReference type="SMART" id="SM00089">
    <property type="entry name" value="PKD"/>
    <property type="match status" value="7"/>
</dbReference>
<evidence type="ECO:0000313" key="9">
    <source>
        <dbReference type="Proteomes" id="UP000296706"/>
    </source>
</evidence>
<sequence>MGQFRPHSWLLVTVVFVAVVLGSTAVSAAVVTTDTTDAESAGSTVVAECTASPTEVNIGETVTLDASNSDASFIQFDKEGDGQYERGDETDFIVNVTYSEAGTYQPQAQDDTGDVDQCGEVYVNSPPSAAFTWRPDPGVAGQPVEFDASNSVDGDGEIVAYHWDWDGDELIDETTDAPVVNETFFQTGFRNVGLTVEDDGGSNSTTYRDVEIVEATVIARCSVEPQTVVVGQNVTIDASASENASYLGYDFGDGTSRPETVEFTVNHSYSEPGEYTPVITVYGPGGKSDTVECPTITVERANARPTAEFTWSPNLGIAGESMTFDASNSSDPDGTIGTYRWDWDGDEQFELTTDEPVVEHTFDVPGSRFVGLQVEDDENATDIRYRDVSVVRPVVARCSVEPRTVEAGQTVVIDARASENGSYLAYDLDGDGEYERPEATEFVVEHSYDEPGEYTPVITVYGERGQSDTVECPTITVEPPNEPPEASFTYSPDPGVAGETMTFDASNSVDPDGSIETYRWDFNGDGTYEESTTDPQVERTFSTTGFRNVGLQVVDDDGATGRTTRDVELVAPQLTVRCTVEPTSVEPGENVTIRVEAANGSYLDYDFDGDGEYDRFETQEFTATTSYNETGEYAPVVRVYPAFREPETAECDTVTVEEPDESGLPIPPWWPIPAAGGGLLGLGGLAYYFFGGGGGGAAGGRPKPKPKPRPHGTQQGARYETGVFEIPADSGLLSVPVGFEPDLILCSAVNGARTDAATDRTAGWSRGIAHVTSEGIENRCLTVADDAHTTDQATCAADDDLALQVVRHEADGPPGRVTAAVTDTTSDGFEVDVSVPGDDPLAGGIRVLYQAFRTGSDVDVETGTVMTPTEPGTQTIDLGIDAEHVSLTTTAAVSDDDQLWTTDRGVGFSVGHAVAEPTPDSSMDETTLSQAVSGSSAWPGAGHPVAGVGDDAAALHLLYQDGDNLAGRTSAKATALGQTLRLQYDRVYNGPHKLGSTARHPISYLALAGEPLRPAVGTFSLPRPGETRTVDCGFEPAMIECQIAPAPLGEEVASGATPHPFGASQGTAIATGDRLRQYVLHHAVVPGQPEDRTSVSAATAEAGQARASTDGGTDRDLSAATRGANVAAGNVGAANAADLTDVQPLEPARPASSGIDPETATAPAAPEHDDDGRVGLWLATDSDGTIVGRDELSVVGITETGFRASVDSVDTDSRGPAGPRPTVVYRAWPALDVTGSERESTVQAGETRDEHPPRETQNQQQTQRKQDQQQVQGSQRERPVRENRADLSDTRPSAESSTREGRR</sequence>
<keyword evidence="5" id="KW-0472">Membrane</keyword>
<organism evidence="8 9">
    <name type="scientific">Halapricum salinum</name>
    <dbReference type="NCBI Taxonomy" id="1457250"/>
    <lineage>
        <taxon>Archaea</taxon>
        <taxon>Methanobacteriati</taxon>
        <taxon>Methanobacteriota</taxon>
        <taxon>Stenosarchaea group</taxon>
        <taxon>Halobacteria</taxon>
        <taxon>Halobacteriales</taxon>
        <taxon>Haloarculaceae</taxon>
        <taxon>Halapricum</taxon>
    </lineage>
</organism>
<keyword evidence="3" id="KW-0677">Repeat</keyword>
<dbReference type="OrthoDB" id="103676at2157"/>
<dbReference type="InterPro" id="IPR035986">
    <property type="entry name" value="PKD_dom_sf"/>
</dbReference>
<dbReference type="EMBL" id="CP031310">
    <property type="protein sequence ID" value="QCC51811.1"/>
    <property type="molecule type" value="Genomic_DNA"/>
</dbReference>
<dbReference type="Pfam" id="PF18911">
    <property type="entry name" value="PKD_4"/>
    <property type="match status" value="5"/>
</dbReference>
<dbReference type="PANTHER" id="PTHR46730">
    <property type="entry name" value="POLYCYSTIN-1"/>
    <property type="match status" value="1"/>
</dbReference>
<dbReference type="InterPro" id="IPR022409">
    <property type="entry name" value="PKD/Chitinase_dom"/>
</dbReference>
<feature type="domain" description="PKD" evidence="7">
    <location>
        <begin position="225"/>
        <end position="292"/>
    </location>
</feature>
<dbReference type="GeneID" id="39848487"/>
<dbReference type="GO" id="GO:0006816">
    <property type="term" value="P:calcium ion transport"/>
    <property type="evidence" value="ECO:0007669"/>
    <property type="project" value="TreeGrafter"/>
</dbReference>
<gene>
    <name evidence="8" type="ORF">DV733_11445</name>
</gene>
<reference evidence="8 9" key="1">
    <citation type="journal article" date="2019" name="Nat. Commun.">
        <title>A new type of DNA phosphorothioation-based antiviral system in archaea.</title>
        <authorList>
            <person name="Xiong L."/>
            <person name="Liu S."/>
            <person name="Chen S."/>
            <person name="Xiao Y."/>
            <person name="Zhu B."/>
            <person name="Gao Y."/>
            <person name="Zhang Y."/>
            <person name="Chen B."/>
            <person name="Luo J."/>
            <person name="Deng Z."/>
            <person name="Chen X."/>
            <person name="Wang L."/>
            <person name="Chen S."/>
        </authorList>
    </citation>
    <scope>NUCLEOTIDE SEQUENCE [LARGE SCALE GENOMIC DNA]</scope>
    <source>
        <strain evidence="8 9">CBA1105</strain>
    </source>
</reference>
<dbReference type="KEGG" id="hsn:DV733_11445"/>
<name>A0A4D6HE35_9EURY</name>
<feature type="region of interest" description="Disordered" evidence="6">
    <location>
        <begin position="1138"/>
        <end position="1174"/>
    </location>
</feature>
<feature type="region of interest" description="Disordered" evidence="6">
    <location>
        <begin position="1087"/>
        <end position="1117"/>
    </location>
</feature>
<dbReference type="InterPro" id="IPR000601">
    <property type="entry name" value="PKD_dom"/>
</dbReference>
<dbReference type="RefSeq" id="WP_049994576.1">
    <property type="nucleotide sequence ID" value="NZ_CP031310.1"/>
</dbReference>
<feature type="region of interest" description="Disordered" evidence="6">
    <location>
        <begin position="914"/>
        <end position="937"/>
    </location>
</feature>
<evidence type="ECO:0000256" key="3">
    <source>
        <dbReference type="ARBA" id="ARBA00022737"/>
    </source>
</evidence>
<evidence type="ECO:0000256" key="1">
    <source>
        <dbReference type="ARBA" id="ARBA00004141"/>
    </source>
</evidence>
<dbReference type="InterPro" id="IPR013783">
    <property type="entry name" value="Ig-like_fold"/>
</dbReference>
<dbReference type="Gene3D" id="2.60.40.10">
    <property type="entry name" value="Immunoglobulins"/>
    <property type="match status" value="5"/>
</dbReference>
<dbReference type="PROSITE" id="PS50093">
    <property type="entry name" value="PKD"/>
    <property type="match status" value="4"/>
</dbReference>
<evidence type="ECO:0000256" key="6">
    <source>
        <dbReference type="SAM" id="MobiDB-lite"/>
    </source>
</evidence>
<feature type="domain" description="PKD" evidence="7">
    <location>
        <begin position="305"/>
        <end position="397"/>
    </location>
</feature>
<feature type="compositionally biased region" description="Basic and acidic residues" evidence="6">
    <location>
        <begin position="1275"/>
        <end position="1289"/>
    </location>
</feature>
<dbReference type="STRING" id="1457250.GCA_000755225_00600"/>
<feature type="compositionally biased region" description="Polar residues" evidence="6">
    <location>
        <begin position="919"/>
        <end position="936"/>
    </location>
</feature>
<dbReference type="GO" id="GO:0005886">
    <property type="term" value="C:plasma membrane"/>
    <property type="evidence" value="ECO:0007669"/>
    <property type="project" value="TreeGrafter"/>
</dbReference>
<protein>
    <submittedName>
        <fullName evidence="8">PKD domain-containing protein</fullName>
    </submittedName>
</protein>
<evidence type="ECO:0000259" key="7">
    <source>
        <dbReference type="PROSITE" id="PS50093"/>
    </source>
</evidence>
<evidence type="ECO:0000256" key="5">
    <source>
        <dbReference type="ARBA" id="ARBA00023136"/>
    </source>
</evidence>
<feature type="compositionally biased region" description="Low complexity" evidence="6">
    <location>
        <begin position="1156"/>
        <end position="1165"/>
    </location>
</feature>